<name>A0A8S9ZFZ4_9BILA</name>
<feature type="chain" id="PRO_5035751278" description="Lysozyme" evidence="3">
    <location>
        <begin position="18"/>
        <end position="232"/>
    </location>
</feature>
<evidence type="ECO:0000256" key="1">
    <source>
        <dbReference type="ARBA" id="ARBA00010646"/>
    </source>
</evidence>
<evidence type="ECO:0000313" key="4">
    <source>
        <dbReference type="EMBL" id="KAF7632191.1"/>
    </source>
</evidence>
<dbReference type="GO" id="GO:0009253">
    <property type="term" value="P:peptidoglycan catabolic process"/>
    <property type="evidence" value="ECO:0007669"/>
    <property type="project" value="InterPro"/>
</dbReference>
<evidence type="ECO:0000256" key="2">
    <source>
        <dbReference type="ARBA" id="ARBA00022729"/>
    </source>
</evidence>
<proteinExistence type="inferred from homology"/>
<keyword evidence="2 3" id="KW-0732">Signal</keyword>
<feature type="signal peptide" evidence="3">
    <location>
        <begin position="1"/>
        <end position="17"/>
    </location>
</feature>
<dbReference type="Proteomes" id="UP000605970">
    <property type="component" value="Unassembled WGS sequence"/>
</dbReference>
<evidence type="ECO:0000256" key="3">
    <source>
        <dbReference type="SAM" id="SignalP"/>
    </source>
</evidence>
<dbReference type="AlphaFoldDB" id="A0A8S9ZFZ4"/>
<dbReference type="GO" id="GO:0003796">
    <property type="term" value="F:lysozyme activity"/>
    <property type="evidence" value="ECO:0007669"/>
    <property type="project" value="InterPro"/>
</dbReference>
<dbReference type="OrthoDB" id="2251794at2759"/>
<dbReference type="GO" id="GO:0006950">
    <property type="term" value="P:response to stress"/>
    <property type="evidence" value="ECO:0007669"/>
    <property type="project" value="UniProtKB-ARBA"/>
</dbReference>
<evidence type="ECO:0008006" key="6">
    <source>
        <dbReference type="Google" id="ProtNLM"/>
    </source>
</evidence>
<dbReference type="InterPro" id="IPR017853">
    <property type="entry name" value="GH"/>
</dbReference>
<dbReference type="GO" id="GO:0016998">
    <property type="term" value="P:cell wall macromolecule catabolic process"/>
    <property type="evidence" value="ECO:0007669"/>
    <property type="project" value="InterPro"/>
</dbReference>
<gene>
    <name evidence="4" type="ORF">Mgra_00008376</name>
</gene>
<reference evidence="4" key="1">
    <citation type="journal article" date="2020" name="Ecol. Evol.">
        <title>Genome structure and content of the rice root-knot nematode (Meloidogyne graminicola).</title>
        <authorList>
            <person name="Phan N.T."/>
            <person name="Danchin E.G.J."/>
            <person name="Klopp C."/>
            <person name="Perfus-Barbeoch L."/>
            <person name="Kozlowski D.K."/>
            <person name="Koutsovoulos G.D."/>
            <person name="Lopez-Roques C."/>
            <person name="Bouchez O."/>
            <person name="Zahm M."/>
            <person name="Besnard G."/>
            <person name="Bellafiore S."/>
        </authorList>
    </citation>
    <scope>NUCLEOTIDE SEQUENCE</scope>
    <source>
        <strain evidence="4">VN-18</strain>
    </source>
</reference>
<accession>A0A8S9ZFZ4</accession>
<protein>
    <recommendedName>
        <fullName evidence="6">Lysozyme</fullName>
    </recommendedName>
</protein>
<organism evidence="4 5">
    <name type="scientific">Meloidogyne graminicola</name>
    <dbReference type="NCBI Taxonomy" id="189291"/>
    <lineage>
        <taxon>Eukaryota</taxon>
        <taxon>Metazoa</taxon>
        <taxon>Ecdysozoa</taxon>
        <taxon>Nematoda</taxon>
        <taxon>Chromadorea</taxon>
        <taxon>Rhabditida</taxon>
        <taxon>Tylenchina</taxon>
        <taxon>Tylenchomorpha</taxon>
        <taxon>Tylenchoidea</taxon>
        <taxon>Meloidogynidae</taxon>
        <taxon>Meloidogyninae</taxon>
        <taxon>Meloidogyne</taxon>
    </lineage>
</organism>
<keyword evidence="5" id="KW-1185">Reference proteome</keyword>
<dbReference type="PANTHER" id="PTHR23208">
    <property type="entry name" value="LYSOZYME PROTEIN"/>
    <property type="match status" value="1"/>
</dbReference>
<dbReference type="PANTHER" id="PTHR23208:SF36">
    <property type="entry name" value="LYSOZYME-RELATED"/>
    <property type="match status" value="1"/>
</dbReference>
<dbReference type="InterPro" id="IPR002053">
    <property type="entry name" value="Glyco_hydro_25"/>
</dbReference>
<comment type="caution">
    <text evidence="4">The sequence shown here is derived from an EMBL/GenBank/DDBJ whole genome shotgun (WGS) entry which is preliminary data.</text>
</comment>
<sequence length="232" mass="26824">MFLIIILFFLFTFEINAKEGVDVSELTTIEQFNCLKNKLKTEFVIVRAGRSNGFVDNNATKNIKNAREAGINDIDIYIFPCVKPKVLQIIYDKCGNPRDTITSVLNTLKSNNANFGRVWLDIEGLADNEDYQGWRNNGKAKNVEFIKGMVDTLIYNNQSYGIYTNKCNWHEITGNTQNFKNVSLLYEHLDEEKNFDDYGEYGYPFGGWERPAMKKYSYKDVCGMKVSHVWRP</sequence>
<dbReference type="SUPFAM" id="SSF51445">
    <property type="entry name" value="(Trans)glycosidases"/>
    <property type="match status" value="1"/>
</dbReference>
<dbReference type="GO" id="GO:0007165">
    <property type="term" value="P:signal transduction"/>
    <property type="evidence" value="ECO:0007669"/>
    <property type="project" value="TreeGrafter"/>
</dbReference>
<dbReference type="InterPro" id="IPR051595">
    <property type="entry name" value="GH25_Enzymes"/>
</dbReference>
<dbReference type="EMBL" id="JABEBT010000109">
    <property type="protein sequence ID" value="KAF7632191.1"/>
    <property type="molecule type" value="Genomic_DNA"/>
</dbReference>
<comment type="similarity">
    <text evidence="1">Belongs to the glycosyl hydrolase 25 family.</text>
</comment>
<dbReference type="PROSITE" id="PS51904">
    <property type="entry name" value="GLYCOSYL_HYDROL_F25_2"/>
    <property type="match status" value="1"/>
</dbReference>
<evidence type="ECO:0000313" key="5">
    <source>
        <dbReference type="Proteomes" id="UP000605970"/>
    </source>
</evidence>
<dbReference type="Gene3D" id="3.20.20.80">
    <property type="entry name" value="Glycosidases"/>
    <property type="match status" value="1"/>
</dbReference>